<name>A0A2G5T7N2_9PELO</name>
<reference evidence="2" key="1">
    <citation type="submission" date="2017-10" db="EMBL/GenBank/DDBJ databases">
        <title>Rapid genome shrinkage in a self-fertile nematode reveals novel sperm competition proteins.</title>
        <authorList>
            <person name="Yin D."/>
            <person name="Schwarz E.M."/>
            <person name="Thomas C.G."/>
            <person name="Felde R.L."/>
            <person name="Korf I.F."/>
            <person name="Cutter A.D."/>
            <person name="Schartner C.M."/>
            <person name="Ralston E.J."/>
            <person name="Meyer B.J."/>
            <person name="Haag E.S."/>
        </authorList>
    </citation>
    <scope>NUCLEOTIDE SEQUENCE [LARGE SCALE GENOMIC DNA]</scope>
    <source>
        <strain evidence="2">JU1422</strain>
    </source>
</reference>
<organism evidence="1 2">
    <name type="scientific">Caenorhabditis nigoni</name>
    <dbReference type="NCBI Taxonomy" id="1611254"/>
    <lineage>
        <taxon>Eukaryota</taxon>
        <taxon>Metazoa</taxon>
        <taxon>Ecdysozoa</taxon>
        <taxon>Nematoda</taxon>
        <taxon>Chromadorea</taxon>
        <taxon>Rhabditida</taxon>
        <taxon>Rhabditina</taxon>
        <taxon>Rhabditomorpha</taxon>
        <taxon>Rhabditoidea</taxon>
        <taxon>Rhabditidae</taxon>
        <taxon>Peloderinae</taxon>
        <taxon>Caenorhabditis</taxon>
    </lineage>
</organism>
<accession>A0A2G5T7N2</accession>
<dbReference type="Proteomes" id="UP000230233">
    <property type="component" value="Chromosome V"/>
</dbReference>
<protein>
    <submittedName>
        <fullName evidence="1">Uncharacterized protein</fullName>
    </submittedName>
</protein>
<dbReference type="EMBL" id="PDUG01000005">
    <property type="protein sequence ID" value="PIC23395.1"/>
    <property type="molecule type" value="Genomic_DNA"/>
</dbReference>
<dbReference type="AlphaFoldDB" id="A0A2G5T7N2"/>
<keyword evidence="2" id="KW-1185">Reference proteome</keyword>
<evidence type="ECO:0000313" key="2">
    <source>
        <dbReference type="Proteomes" id="UP000230233"/>
    </source>
</evidence>
<evidence type="ECO:0000313" key="1">
    <source>
        <dbReference type="EMBL" id="PIC23395.1"/>
    </source>
</evidence>
<sequence>MQMLGKASDKYEESICKRVHKKQAHSKAVKDKTSMVIELLLPVDTFPDLITVTVGSDRNMEKLMKLKLVAETVCLKEKKNFKIDIPKFTLKCIQDLGYPSMFIKISRRLFPFLFNGSISDMTLKNVSFC</sequence>
<comment type="caution">
    <text evidence="1">The sequence shown here is derived from an EMBL/GenBank/DDBJ whole genome shotgun (WGS) entry which is preliminary data.</text>
</comment>
<gene>
    <name evidence="1" type="primary">Cnig_chr_V.g17113</name>
    <name evidence="1" type="ORF">B9Z55_017113</name>
</gene>
<proteinExistence type="predicted"/>